<evidence type="ECO:0000313" key="6">
    <source>
        <dbReference type="EMBL" id="QXE23209.1"/>
    </source>
</evidence>
<dbReference type="CDD" id="cd07185">
    <property type="entry name" value="OmpA_C-like"/>
    <property type="match status" value="1"/>
</dbReference>
<keyword evidence="1 3" id="KW-0472">Membrane</keyword>
<dbReference type="RefSeq" id="WP_190603667.1">
    <property type="nucleotide sequence ID" value="NZ_CP021056.1"/>
</dbReference>
<dbReference type="PROSITE" id="PS51123">
    <property type="entry name" value="OMPA_2"/>
    <property type="match status" value="1"/>
</dbReference>
<proteinExistence type="predicted"/>
<organism evidence="6 7">
    <name type="scientific">Richelia sinica FACHB-800</name>
    <dbReference type="NCBI Taxonomy" id="1357546"/>
    <lineage>
        <taxon>Bacteria</taxon>
        <taxon>Bacillati</taxon>
        <taxon>Cyanobacteriota</taxon>
        <taxon>Cyanophyceae</taxon>
        <taxon>Nostocales</taxon>
        <taxon>Nostocaceae</taxon>
        <taxon>Richelia</taxon>
    </lineage>
</organism>
<gene>
    <name evidence="6" type="ORF">B6N60_01898</name>
</gene>
<dbReference type="KEGG" id="rsin:B6N60_01898"/>
<sequence length="776" mass="87373">MDKFSDQFTEDMPSEELGQIEEFVRLLIELQIIEPPEGFFPKKTDNSEEVNDSSPINIPETNIFTENLFPLLNQSDTEKLDDFEAVSNEEFNQRLIALQNQYSAEQIIDYLNAQIYSYEDSDKNQSDGSYSEQLNQNISDDNSDIKSREALGSENNPEDAIIAFQKLQDILIGSEVDELKDITTQIKQNLNQLEHQIYDSESFIDLVEPWITEVLKLNIDKSREEIIEFISPIFDEIMQGRLKNNKIGMGTAFSPVVTEAISQQVNIDPDKVAQVLAPTMGRAIKKQVELEKDSIIDALYPVIGNTIAKYMVEMVRAINEKIENALSAEGIKRKIRARLQGVSEAELIVQESLYFQVEAIFLIQKSSGIVISELQRSDGQRLDSEMVAGMLTAIRNFANHCFAQAEMPAELDAIDYGSYKIVLEVAGYCYLAIVLQGEPSKEFIKKMRESLVKIIRNYGNIIQEFDGNSEIVPPQITTVLEPLQYKDAKLETEKRKTPPWLFILGAVAFTAVAIPWGMWKHQRSIIQRAENSTALALASTPELAVYRLTVQEHQGKLKLIGKLPNDLLRKKAAQVAQTAVPKWKIDNQILAVDVPPDPVLAAAEVQRITGLLNRVENMAIYAQYTDGKVIIEGIVSRNSDGKKIIQAFEKIPGVKSISSAVRVQPLRIEVRFYFYKDSATLNPADFGYKLQQVKYFLSEHPKKGVRIIGYSYSLNPSQEIKDLALNRAKAVQSALIKAGVDPSRLEVAGRNNLPPGIDMSHPGWLKRCVLLEPVDR</sequence>
<feature type="region of interest" description="Disordered" evidence="2">
    <location>
        <begin position="38"/>
        <end position="57"/>
    </location>
</feature>
<name>A0A975T6U6_9NOST</name>
<evidence type="ECO:0000259" key="5">
    <source>
        <dbReference type="PROSITE" id="PS51123"/>
    </source>
</evidence>
<evidence type="ECO:0000256" key="2">
    <source>
        <dbReference type="SAM" id="MobiDB-lite"/>
    </source>
</evidence>
<evidence type="ECO:0000259" key="4">
    <source>
        <dbReference type="PROSITE" id="PS50914"/>
    </source>
</evidence>
<evidence type="ECO:0000256" key="1">
    <source>
        <dbReference type="PROSITE-ProRule" id="PRU00473"/>
    </source>
</evidence>
<dbReference type="AlphaFoldDB" id="A0A975T6U6"/>
<feature type="domain" description="BON" evidence="4">
    <location>
        <begin position="597"/>
        <end position="665"/>
    </location>
</feature>
<feature type="domain" description="OmpA-like" evidence="5">
    <location>
        <begin position="661"/>
        <end position="776"/>
    </location>
</feature>
<keyword evidence="3" id="KW-1133">Transmembrane helix</keyword>
<evidence type="ECO:0000313" key="7">
    <source>
        <dbReference type="Proteomes" id="UP000683511"/>
    </source>
</evidence>
<dbReference type="EMBL" id="CP021056">
    <property type="protein sequence ID" value="QXE23209.1"/>
    <property type="molecule type" value="Genomic_DNA"/>
</dbReference>
<keyword evidence="7" id="KW-1185">Reference proteome</keyword>
<dbReference type="Pfam" id="PF04972">
    <property type="entry name" value="BON"/>
    <property type="match status" value="1"/>
</dbReference>
<feature type="transmembrane region" description="Helical" evidence="3">
    <location>
        <begin position="500"/>
        <end position="519"/>
    </location>
</feature>
<dbReference type="InterPro" id="IPR036737">
    <property type="entry name" value="OmpA-like_sf"/>
</dbReference>
<dbReference type="GO" id="GO:0016020">
    <property type="term" value="C:membrane"/>
    <property type="evidence" value="ECO:0007669"/>
    <property type="project" value="UniProtKB-UniRule"/>
</dbReference>
<dbReference type="Pfam" id="PF00691">
    <property type="entry name" value="OmpA"/>
    <property type="match status" value="1"/>
</dbReference>
<accession>A0A975T6U6</accession>
<dbReference type="SUPFAM" id="SSF103088">
    <property type="entry name" value="OmpA-like"/>
    <property type="match status" value="1"/>
</dbReference>
<dbReference type="Proteomes" id="UP000683511">
    <property type="component" value="Chromosome"/>
</dbReference>
<protein>
    <recommendedName>
        <fullName evidence="8">OmpA-like domain-containing protein</fullName>
    </recommendedName>
</protein>
<dbReference type="Gene3D" id="3.30.1330.60">
    <property type="entry name" value="OmpA-like domain"/>
    <property type="match status" value="1"/>
</dbReference>
<dbReference type="Gene3D" id="3.40.1520.20">
    <property type="match status" value="1"/>
</dbReference>
<dbReference type="InterPro" id="IPR006665">
    <property type="entry name" value="OmpA-like"/>
</dbReference>
<feature type="region of interest" description="Disordered" evidence="2">
    <location>
        <begin position="121"/>
        <end position="153"/>
    </location>
</feature>
<dbReference type="InterPro" id="IPR007055">
    <property type="entry name" value="BON_dom"/>
</dbReference>
<dbReference type="PROSITE" id="PS50914">
    <property type="entry name" value="BON"/>
    <property type="match status" value="1"/>
</dbReference>
<evidence type="ECO:0000256" key="3">
    <source>
        <dbReference type="SAM" id="Phobius"/>
    </source>
</evidence>
<reference evidence="6" key="1">
    <citation type="submission" date="2017-04" db="EMBL/GenBank/DDBJ databases">
        <title>Genome deletions in a multicellular cyanobacterial endosymbiont for morphological adaptation in marine diatoms.</title>
        <authorList>
            <person name="Wang Y."/>
            <person name="Gao H."/>
            <person name="Li R."/>
            <person name="Xu X."/>
        </authorList>
    </citation>
    <scope>NUCLEOTIDE SEQUENCE</scope>
    <source>
        <strain evidence="6">FACHB 800</strain>
    </source>
</reference>
<feature type="compositionally biased region" description="Polar residues" evidence="2">
    <location>
        <begin position="126"/>
        <end position="140"/>
    </location>
</feature>
<keyword evidence="3" id="KW-0812">Transmembrane</keyword>
<evidence type="ECO:0008006" key="8">
    <source>
        <dbReference type="Google" id="ProtNLM"/>
    </source>
</evidence>